<dbReference type="Gene3D" id="3.30.200.20">
    <property type="entry name" value="Phosphorylase Kinase, domain 1"/>
    <property type="match status" value="1"/>
</dbReference>
<organism evidence="2 3">
    <name type="scientific">Acrobeloides nanus</name>
    <dbReference type="NCBI Taxonomy" id="290746"/>
    <lineage>
        <taxon>Eukaryota</taxon>
        <taxon>Metazoa</taxon>
        <taxon>Ecdysozoa</taxon>
        <taxon>Nematoda</taxon>
        <taxon>Chromadorea</taxon>
        <taxon>Rhabditida</taxon>
        <taxon>Tylenchina</taxon>
        <taxon>Cephalobomorpha</taxon>
        <taxon>Cephaloboidea</taxon>
        <taxon>Cephalobidae</taxon>
        <taxon>Acrobeloides</taxon>
    </lineage>
</organism>
<proteinExistence type="predicted"/>
<evidence type="ECO:0000313" key="2">
    <source>
        <dbReference type="Proteomes" id="UP000887540"/>
    </source>
</evidence>
<sequence>MGAKGQDSNKNEEISPSDHKMLKGVQEKKMTRVEMNQRFHQKDFQDGMFNIPIRYVPIDNKILSSGNEGIVIDKLPEGIKNFVEHSPRHEPKRWTEIIPDSVFSHEQIQQRDRLPMCNAHAARDLLSKLLVIDPVTRISVDQALEHPYVMWQQEPGELKNETNPFQLYNGYIEQLELSENEWKTLIFAELKQYELMKAQGNESSEQKHDCEKCTLYRCECSECNRMDLERLLNQA</sequence>
<protein>
    <submittedName>
        <fullName evidence="3">Uncharacterized protein</fullName>
    </submittedName>
</protein>
<dbReference type="AlphaFoldDB" id="A0A914ECP8"/>
<name>A0A914ECP8_9BILA</name>
<dbReference type="InterPro" id="IPR011009">
    <property type="entry name" value="Kinase-like_dom_sf"/>
</dbReference>
<accession>A0A914ECP8</accession>
<reference evidence="3" key="1">
    <citation type="submission" date="2022-11" db="UniProtKB">
        <authorList>
            <consortium name="WormBaseParasite"/>
        </authorList>
    </citation>
    <scope>IDENTIFICATION</scope>
</reference>
<keyword evidence="2" id="KW-1185">Reference proteome</keyword>
<dbReference type="WBParaSite" id="ACRNAN_scaffold686.g27791.t1">
    <property type="protein sequence ID" value="ACRNAN_scaffold686.g27791.t1"/>
    <property type="gene ID" value="ACRNAN_scaffold686.g27791"/>
</dbReference>
<feature type="compositionally biased region" description="Basic and acidic residues" evidence="1">
    <location>
        <begin position="7"/>
        <end position="22"/>
    </location>
</feature>
<feature type="region of interest" description="Disordered" evidence="1">
    <location>
        <begin position="1"/>
        <end position="22"/>
    </location>
</feature>
<dbReference type="Gene3D" id="1.10.510.10">
    <property type="entry name" value="Transferase(Phosphotransferase) domain 1"/>
    <property type="match status" value="1"/>
</dbReference>
<evidence type="ECO:0000256" key="1">
    <source>
        <dbReference type="SAM" id="MobiDB-lite"/>
    </source>
</evidence>
<dbReference type="Proteomes" id="UP000887540">
    <property type="component" value="Unplaced"/>
</dbReference>
<evidence type="ECO:0000313" key="3">
    <source>
        <dbReference type="WBParaSite" id="ACRNAN_scaffold686.g27791.t1"/>
    </source>
</evidence>
<dbReference type="SUPFAM" id="SSF56112">
    <property type="entry name" value="Protein kinase-like (PK-like)"/>
    <property type="match status" value="1"/>
</dbReference>